<sequence>WPIMKELGVGVCLQPTLVSQMGEEPLFWPEQVERFQSPGLMFSNGIIAGGSSDCPVVTPDPLLGMYYAITRVDETTGKTLSKGDESKVTPIQALIMWTKNAAFFSHDDDKMGSVEVGNFADMCLFDNDFIAGNVEDYRTTKVAKTILGGEVVYER</sequence>
<dbReference type="SUPFAM" id="SSF51338">
    <property type="entry name" value="Composite domain of metallo-dependent hydrolases"/>
    <property type="match status" value="1"/>
</dbReference>
<dbReference type="GO" id="GO:0016810">
    <property type="term" value="F:hydrolase activity, acting on carbon-nitrogen (but not peptide) bonds"/>
    <property type="evidence" value="ECO:0007669"/>
    <property type="project" value="InterPro"/>
</dbReference>
<keyword evidence="2" id="KW-0378">Hydrolase</keyword>
<dbReference type="Gene3D" id="2.30.40.10">
    <property type="entry name" value="Urease, subunit C, domain 1"/>
    <property type="match status" value="1"/>
</dbReference>
<dbReference type="InterPro" id="IPR011059">
    <property type="entry name" value="Metal-dep_hydrolase_composite"/>
</dbReference>
<dbReference type="SUPFAM" id="SSF51556">
    <property type="entry name" value="Metallo-dependent hydrolases"/>
    <property type="match status" value="1"/>
</dbReference>
<proteinExistence type="predicted"/>
<protein>
    <submittedName>
        <fullName evidence="2">Amidohydrolase family protein</fullName>
    </submittedName>
</protein>
<dbReference type="AlphaFoldDB" id="A0A6N8IKC8"/>
<dbReference type="RefSeq" id="WP_157006395.1">
    <property type="nucleotide sequence ID" value="NZ_WPOC01000028.1"/>
</dbReference>
<dbReference type="Proteomes" id="UP000468327">
    <property type="component" value="Unassembled WGS sequence"/>
</dbReference>
<dbReference type="PANTHER" id="PTHR22642">
    <property type="entry name" value="IMIDAZOLONEPROPIONASE"/>
    <property type="match status" value="1"/>
</dbReference>
<evidence type="ECO:0000313" key="2">
    <source>
        <dbReference type="EMBL" id="MVN16285.1"/>
    </source>
</evidence>
<accession>A0A6N8IKC8</accession>
<keyword evidence="3" id="KW-1185">Reference proteome</keyword>
<feature type="domain" description="Amidohydrolase 3" evidence="1">
    <location>
        <begin position="4"/>
        <end position="153"/>
    </location>
</feature>
<dbReference type="InterPro" id="IPR013108">
    <property type="entry name" value="Amidohydro_3"/>
</dbReference>
<organism evidence="2 3">
    <name type="scientific">Gordonibacter urolithinfaciens</name>
    <dbReference type="NCBI Taxonomy" id="1335613"/>
    <lineage>
        <taxon>Bacteria</taxon>
        <taxon>Bacillati</taxon>
        <taxon>Actinomycetota</taxon>
        <taxon>Coriobacteriia</taxon>
        <taxon>Eggerthellales</taxon>
        <taxon>Eggerthellaceae</taxon>
        <taxon>Gordonibacter</taxon>
    </lineage>
</organism>
<evidence type="ECO:0000259" key="1">
    <source>
        <dbReference type="Pfam" id="PF07969"/>
    </source>
</evidence>
<dbReference type="Gene3D" id="3.20.20.140">
    <property type="entry name" value="Metal-dependent hydrolases"/>
    <property type="match status" value="1"/>
</dbReference>
<dbReference type="Pfam" id="PF07969">
    <property type="entry name" value="Amidohydro_3"/>
    <property type="match status" value="1"/>
</dbReference>
<comment type="caution">
    <text evidence="2">The sequence shown here is derived from an EMBL/GenBank/DDBJ whole genome shotgun (WGS) entry which is preliminary data.</text>
</comment>
<dbReference type="PANTHER" id="PTHR22642:SF2">
    <property type="entry name" value="PROTEIN LONG AFTER FAR-RED 3"/>
    <property type="match status" value="1"/>
</dbReference>
<feature type="non-terminal residue" evidence="2">
    <location>
        <position position="1"/>
    </location>
</feature>
<name>A0A6N8IKC8_9ACTN</name>
<gene>
    <name evidence="2" type="ORF">GO738_13205</name>
</gene>
<reference evidence="2 3" key="1">
    <citation type="submission" date="2019-11" db="EMBL/GenBank/DDBJ databases">
        <title>Whole genome shotgun sequencing (WGS) data from Adlercreutzia equolifaciens ResAG-91, Eggerthella lenta MRI-F36, MRI-F37, MRI-F40, ResAG-49, ResAG-88, ResAG-121, ResAG-145, and Gordonibacter sp. ResAG-5, ResAG-26, ResAG-43, ResAG-50, ResAG-59.</title>
        <authorList>
            <person name="Stoll D.A."/>
            <person name="Danylec N."/>
            <person name="Franz C.M.A.P."/>
            <person name="Huch M."/>
        </authorList>
    </citation>
    <scope>NUCLEOTIDE SEQUENCE [LARGE SCALE GENOMIC DNA]</scope>
    <source>
        <strain evidence="2 3">ResAG-59</strain>
    </source>
</reference>
<dbReference type="EMBL" id="WPOC01000028">
    <property type="protein sequence ID" value="MVN16285.1"/>
    <property type="molecule type" value="Genomic_DNA"/>
</dbReference>
<dbReference type="InterPro" id="IPR032466">
    <property type="entry name" value="Metal_Hydrolase"/>
</dbReference>
<evidence type="ECO:0000313" key="3">
    <source>
        <dbReference type="Proteomes" id="UP000468327"/>
    </source>
</evidence>